<dbReference type="HOGENOM" id="CLU_2137093_0_0_1"/>
<evidence type="ECO:0000313" key="3">
    <source>
        <dbReference type="Proteomes" id="UP000032180"/>
    </source>
</evidence>
<feature type="compositionally biased region" description="Basic and acidic residues" evidence="1">
    <location>
        <begin position="74"/>
        <end position="88"/>
    </location>
</feature>
<evidence type="ECO:0000256" key="1">
    <source>
        <dbReference type="SAM" id="MobiDB-lite"/>
    </source>
</evidence>
<organism evidence="2 3">
    <name type="scientific">Leersia perrieri</name>
    <dbReference type="NCBI Taxonomy" id="77586"/>
    <lineage>
        <taxon>Eukaryota</taxon>
        <taxon>Viridiplantae</taxon>
        <taxon>Streptophyta</taxon>
        <taxon>Embryophyta</taxon>
        <taxon>Tracheophyta</taxon>
        <taxon>Spermatophyta</taxon>
        <taxon>Magnoliopsida</taxon>
        <taxon>Liliopsida</taxon>
        <taxon>Poales</taxon>
        <taxon>Poaceae</taxon>
        <taxon>BOP clade</taxon>
        <taxon>Oryzoideae</taxon>
        <taxon>Oryzeae</taxon>
        <taxon>Oryzinae</taxon>
        <taxon>Leersia</taxon>
    </lineage>
</organism>
<dbReference type="Gramene" id="LPERR08G14390.1">
    <property type="protein sequence ID" value="LPERR08G14390.1"/>
    <property type="gene ID" value="LPERR08G14390"/>
</dbReference>
<evidence type="ECO:0000313" key="2">
    <source>
        <dbReference type="EnsemblPlants" id="LPERR08G14390.1"/>
    </source>
</evidence>
<sequence length="113" mass="12192">MDLRDATVALAARFSRAASVAVPLRTSRPRRMGPARLSEARRSSCGGWRHGGEPTSRCRIADVPGADAADEGEVDARRRCDGSEHDNDAQNPRELMTPLPQLGEEGEHLDGTS</sequence>
<name>A0A0D9X8P1_9ORYZ</name>
<dbReference type="Proteomes" id="UP000032180">
    <property type="component" value="Chromosome 8"/>
</dbReference>
<reference evidence="2" key="3">
    <citation type="submission" date="2015-04" db="UniProtKB">
        <authorList>
            <consortium name="EnsemblPlants"/>
        </authorList>
    </citation>
    <scope>IDENTIFICATION</scope>
</reference>
<reference evidence="2 3" key="1">
    <citation type="submission" date="2012-08" db="EMBL/GenBank/DDBJ databases">
        <title>Oryza genome evolution.</title>
        <authorList>
            <person name="Wing R.A."/>
        </authorList>
    </citation>
    <scope>NUCLEOTIDE SEQUENCE</scope>
</reference>
<proteinExistence type="predicted"/>
<evidence type="ECO:0008006" key="4">
    <source>
        <dbReference type="Google" id="ProtNLM"/>
    </source>
</evidence>
<reference evidence="3" key="2">
    <citation type="submission" date="2013-12" db="EMBL/GenBank/DDBJ databases">
        <authorList>
            <person name="Yu Y."/>
            <person name="Lee S."/>
            <person name="de Baynast K."/>
            <person name="Wissotski M."/>
            <person name="Liu L."/>
            <person name="Talag J."/>
            <person name="Goicoechea J."/>
            <person name="Angelova A."/>
            <person name="Jetty R."/>
            <person name="Kudrna D."/>
            <person name="Golser W."/>
            <person name="Rivera L."/>
            <person name="Zhang J."/>
            <person name="Wing R."/>
        </authorList>
    </citation>
    <scope>NUCLEOTIDE SEQUENCE</scope>
</reference>
<keyword evidence="3" id="KW-1185">Reference proteome</keyword>
<feature type="region of interest" description="Disordered" evidence="1">
    <location>
        <begin position="25"/>
        <end position="113"/>
    </location>
</feature>
<dbReference type="EnsemblPlants" id="LPERR08G14390.1">
    <property type="protein sequence ID" value="LPERR08G14390.1"/>
    <property type="gene ID" value="LPERR08G14390"/>
</dbReference>
<accession>A0A0D9X8P1</accession>
<dbReference type="AlphaFoldDB" id="A0A0D9X8P1"/>
<protein>
    <recommendedName>
        <fullName evidence="4">DUF834 domain-containing protein</fullName>
    </recommendedName>
</protein>